<evidence type="ECO:0000259" key="3">
    <source>
        <dbReference type="Pfam" id="PF10366"/>
    </source>
</evidence>
<feature type="region of interest" description="Disordered" evidence="2">
    <location>
        <begin position="684"/>
        <end position="723"/>
    </location>
</feature>
<evidence type="ECO:0000313" key="4">
    <source>
        <dbReference type="EMBL" id="OSD05085.1"/>
    </source>
</evidence>
<dbReference type="EMBL" id="KZ084094">
    <property type="protein sequence ID" value="OSD05085.1"/>
    <property type="molecule type" value="Genomic_DNA"/>
</dbReference>
<dbReference type="InterPro" id="IPR032914">
    <property type="entry name" value="Vam6/VPS39/TRAP1"/>
</dbReference>
<feature type="coiled-coil region" evidence="1">
    <location>
        <begin position="33"/>
        <end position="63"/>
    </location>
</feature>
<keyword evidence="1" id="KW-0175">Coiled coil</keyword>
<dbReference type="OrthoDB" id="10258882at2759"/>
<name>A0A1Y2IVB0_TRAC3</name>
<dbReference type="PANTHER" id="PTHR12894:SF27">
    <property type="entry name" value="TRANSFORMING GROWTH FACTOR-BETA RECEPTOR-ASSOCIATED PROTEIN 1"/>
    <property type="match status" value="1"/>
</dbReference>
<accession>A0A1Y2IVB0</accession>
<sequence length="723" mass="80471">MATVQYPSFPRANVLVLSSADVQALLPSTLISQADALLEAHRLEDAADLAEQQRKRLQSMLNVDRHDFDELRYVNQRLGFQCFQETLFEDAGKRLYEGELDPRVLISYYPELRGDLFREDDTVDVMAGVAEHMPPEDSVDDIIAANLVRNYSPHLAPNTREAPPTVELLNILSMTARDMLESYLRKWRRKLAVEPATPQSHAVRMVVDTVLAKLHVNTGKLPELYSMIDQPNAIVLSELEAELVKSRHINALCKLYQQRNDDAKLLEAWSRLVSGEWQDPDVQDPLSRMFDLLSDRKDRALIQHWMPWLVKSDAERALKLLLSSLPSKRKAEDDRLLLQEIRQANPEAGAQLLEHLVILRRSSDPELHNQLAATYVDQLLSCLQDESTFKLWRAKASSYSSGRSDTPFIAYFASTTPDSEPKRLRLKSVLFLQGSTLYDPEAIRSRLAAHAKLLKLELAILEGKLGNHRSALSILVHDMNDSTSAEAYCTLGGEVVPARTAQTIGERSGLQAWAALVTPLATPGKIPRLGAAPMKKVKTVDEEVKKDLIMILLEVYMSGGEATADRTAQLLNSQAMNLDVVDVISMIPPEWPLRILSTFVTRSLRRTLHAHHEGQIIKAISQGQNLAVAEQTWEVVRQEGAIIEEPLEDEDDTDVGEKLGLELGERVQGEPASFNEKVALHSVDLPHSGEDGEGDVGVVDISVSPNENGFGASDRDSDVGSGT</sequence>
<feature type="compositionally biased region" description="Basic and acidic residues" evidence="2">
    <location>
        <begin position="713"/>
        <end position="723"/>
    </location>
</feature>
<dbReference type="GO" id="GO:0016020">
    <property type="term" value="C:membrane"/>
    <property type="evidence" value="ECO:0007669"/>
    <property type="project" value="TreeGrafter"/>
</dbReference>
<dbReference type="GO" id="GO:0005737">
    <property type="term" value="C:cytoplasm"/>
    <property type="evidence" value="ECO:0007669"/>
    <property type="project" value="TreeGrafter"/>
</dbReference>
<dbReference type="InterPro" id="IPR019452">
    <property type="entry name" value="VPS39/TGF_beta_rcpt-assoc_1"/>
</dbReference>
<dbReference type="Proteomes" id="UP000193067">
    <property type="component" value="Unassembled WGS sequence"/>
</dbReference>
<gene>
    <name evidence="4" type="ORF">PYCCODRAFT_1362718</name>
</gene>
<organism evidence="4 5">
    <name type="scientific">Trametes coccinea (strain BRFM310)</name>
    <name type="common">Pycnoporus coccineus</name>
    <dbReference type="NCBI Taxonomy" id="1353009"/>
    <lineage>
        <taxon>Eukaryota</taxon>
        <taxon>Fungi</taxon>
        <taxon>Dikarya</taxon>
        <taxon>Basidiomycota</taxon>
        <taxon>Agaricomycotina</taxon>
        <taxon>Agaricomycetes</taxon>
        <taxon>Polyporales</taxon>
        <taxon>Polyporaceae</taxon>
        <taxon>Trametes</taxon>
    </lineage>
</organism>
<dbReference type="GO" id="GO:0034058">
    <property type="term" value="P:endosomal vesicle fusion"/>
    <property type="evidence" value="ECO:0007669"/>
    <property type="project" value="TreeGrafter"/>
</dbReference>
<protein>
    <recommendedName>
        <fullName evidence="3">Vacuolar sorting protein 39/Transforming growth factor beta receptor-associated domain-containing protein</fullName>
    </recommendedName>
</protein>
<dbReference type="PANTHER" id="PTHR12894">
    <property type="entry name" value="CNH DOMAIN CONTAINING"/>
    <property type="match status" value="1"/>
</dbReference>
<reference evidence="4 5" key="1">
    <citation type="journal article" date="2015" name="Biotechnol. Biofuels">
        <title>Enhanced degradation of softwood versus hardwood by the white-rot fungus Pycnoporus coccineus.</title>
        <authorList>
            <person name="Couturier M."/>
            <person name="Navarro D."/>
            <person name="Chevret D."/>
            <person name="Henrissat B."/>
            <person name="Piumi F."/>
            <person name="Ruiz-Duenas F.J."/>
            <person name="Martinez A.T."/>
            <person name="Grigoriev I.V."/>
            <person name="Riley R."/>
            <person name="Lipzen A."/>
            <person name="Berrin J.G."/>
            <person name="Master E.R."/>
            <person name="Rosso M.N."/>
        </authorList>
    </citation>
    <scope>NUCLEOTIDE SEQUENCE [LARGE SCALE GENOMIC DNA]</scope>
    <source>
        <strain evidence="4 5">BRFM310</strain>
    </source>
</reference>
<dbReference type="Pfam" id="PF10366">
    <property type="entry name" value="Vps39_1"/>
    <property type="match status" value="1"/>
</dbReference>
<proteinExistence type="predicted"/>
<evidence type="ECO:0000256" key="2">
    <source>
        <dbReference type="SAM" id="MobiDB-lite"/>
    </source>
</evidence>
<evidence type="ECO:0000313" key="5">
    <source>
        <dbReference type="Proteomes" id="UP000193067"/>
    </source>
</evidence>
<evidence type="ECO:0000256" key="1">
    <source>
        <dbReference type="SAM" id="Coils"/>
    </source>
</evidence>
<feature type="domain" description="Vacuolar sorting protein 39/Transforming growth factor beta receptor-associated" evidence="3">
    <location>
        <begin position="207"/>
        <end position="285"/>
    </location>
</feature>
<keyword evidence="5" id="KW-1185">Reference proteome</keyword>
<dbReference type="STRING" id="1353009.A0A1Y2IVB0"/>
<dbReference type="AlphaFoldDB" id="A0A1Y2IVB0"/>
<dbReference type="GO" id="GO:0006914">
    <property type="term" value="P:autophagy"/>
    <property type="evidence" value="ECO:0007669"/>
    <property type="project" value="TreeGrafter"/>
</dbReference>